<dbReference type="EMBL" id="JABSTR010000003">
    <property type="protein sequence ID" value="KAH9364954.1"/>
    <property type="molecule type" value="Genomic_DNA"/>
</dbReference>
<name>A0A9J6FP34_HAELO</name>
<keyword evidence="2" id="KW-1185">Reference proteome</keyword>
<accession>A0A9J6FP34</accession>
<evidence type="ECO:0000313" key="2">
    <source>
        <dbReference type="Proteomes" id="UP000821853"/>
    </source>
</evidence>
<proteinExistence type="predicted"/>
<reference evidence="1 2" key="1">
    <citation type="journal article" date="2020" name="Cell">
        <title>Large-Scale Comparative Analyses of Tick Genomes Elucidate Their Genetic Diversity and Vector Capacities.</title>
        <authorList>
            <consortium name="Tick Genome and Microbiome Consortium (TIGMIC)"/>
            <person name="Jia N."/>
            <person name="Wang J."/>
            <person name="Shi W."/>
            <person name="Du L."/>
            <person name="Sun Y."/>
            <person name="Zhan W."/>
            <person name="Jiang J.F."/>
            <person name="Wang Q."/>
            <person name="Zhang B."/>
            <person name="Ji P."/>
            <person name="Bell-Sakyi L."/>
            <person name="Cui X.M."/>
            <person name="Yuan T.T."/>
            <person name="Jiang B.G."/>
            <person name="Yang W.F."/>
            <person name="Lam T.T."/>
            <person name="Chang Q.C."/>
            <person name="Ding S.J."/>
            <person name="Wang X.J."/>
            <person name="Zhu J.G."/>
            <person name="Ruan X.D."/>
            <person name="Zhao L."/>
            <person name="Wei J.T."/>
            <person name="Ye R.Z."/>
            <person name="Que T.C."/>
            <person name="Du C.H."/>
            <person name="Zhou Y.H."/>
            <person name="Cheng J.X."/>
            <person name="Dai P.F."/>
            <person name="Guo W.B."/>
            <person name="Han X.H."/>
            <person name="Huang E.J."/>
            <person name="Li L.F."/>
            <person name="Wei W."/>
            <person name="Gao Y.C."/>
            <person name="Liu J.Z."/>
            <person name="Shao H.Z."/>
            <person name="Wang X."/>
            <person name="Wang C.C."/>
            <person name="Yang T.C."/>
            <person name="Huo Q.B."/>
            <person name="Li W."/>
            <person name="Chen H.Y."/>
            <person name="Chen S.E."/>
            <person name="Zhou L.G."/>
            <person name="Ni X.B."/>
            <person name="Tian J.H."/>
            <person name="Sheng Y."/>
            <person name="Liu T."/>
            <person name="Pan Y.S."/>
            <person name="Xia L.Y."/>
            <person name="Li J."/>
            <person name="Zhao F."/>
            <person name="Cao W.C."/>
        </authorList>
    </citation>
    <scope>NUCLEOTIDE SEQUENCE [LARGE SCALE GENOMIC DNA]</scope>
    <source>
        <strain evidence="1">HaeL-2018</strain>
    </source>
</reference>
<dbReference type="VEuPathDB" id="VectorBase:HLOH_063792"/>
<dbReference type="AlphaFoldDB" id="A0A9J6FP34"/>
<organism evidence="1 2">
    <name type="scientific">Haemaphysalis longicornis</name>
    <name type="common">Bush tick</name>
    <dbReference type="NCBI Taxonomy" id="44386"/>
    <lineage>
        <taxon>Eukaryota</taxon>
        <taxon>Metazoa</taxon>
        <taxon>Ecdysozoa</taxon>
        <taxon>Arthropoda</taxon>
        <taxon>Chelicerata</taxon>
        <taxon>Arachnida</taxon>
        <taxon>Acari</taxon>
        <taxon>Parasitiformes</taxon>
        <taxon>Ixodida</taxon>
        <taxon>Ixodoidea</taxon>
        <taxon>Ixodidae</taxon>
        <taxon>Haemaphysalinae</taxon>
        <taxon>Haemaphysalis</taxon>
    </lineage>
</organism>
<sequence length="67" mass="7756">METVHLELQYEVGTVTRLADHAKLTDSFPDLTWASTALICDWHTWPDALGRDHFPTAVKLKRLKDHR</sequence>
<dbReference type="Proteomes" id="UP000821853">
    <property type="component" value="Unassembled WGS sequence"/>
</dbReference>
<gene>
    <name evidence="1" type="ORF">HPB48_012968</name>
</gene>
<protein>
    <submittedName>
        <fullName evidence="1">Uncharacterized protein</fullName>
    </submittedName>
</protein>
<comment type="caution">
    <text evidence="1">The sequence shown here is derived from an EMBL/GenBank/DDBJ whole genome shotgun (WGS) entry which is preliminary data.</text>
</comment>
<evidence type="ECO:0000313" key="1">
    <source>
        <dbReference type="EMBL" id="KAH9364954.1"/>
    </source>
</evidence>